<dbReference type="Pfam" id="PF01797">
    <property type="entry name" value="Y1_Tnp"/>
    <property type="match status" value="1"/>
</dbReference>
<proteinExistence type="predicted"/>
<keyword evidence="3" id="KW-1185">Reference proteome</keyword>
<dbReference type="GO" id="GO:0004803">
    <property type="term" value="F:transposase activity"/>
    <property type="evidence" value="ECO:0007669"/>
    <property type="project" value="InterPro"/>
</dbReference>
<dbReference type="InterPro" id="IPR002686">
    <property type="entry name" value="Transposase_17"/>
</dbReference>
<dbReference type="InterPro" id="IPR010921">
    <property type="entry name" value="Trp_repressor/repl_initiator"/>
</dbReference>
<dbReference type="PANTHER" id="PTHR34322:SF2">
    <property type="entry name" value="TRANSPOSASE IS200-LIKE DOMAIN-CONTAINING PROTEIN"/>
    <property type="match status" value="1"/>
</dbReference>
<sequence>MGKKGSGLNYLLANDMIILVINMARKPRIHYPGALYHVMVRGNNGENVLSEEIHKNKYLDIIASYKDKISFILYAHCIMDNHAHLLIEVTDVPLSQIMQRIQQVYTQWFNRKYNRTGHVFQQRYKALLCDKDNYLLQLIRYIHNNPVKAGLEGGIEYKWSSHVHYIGKKSDIVDTSDALSIFAENKNKAVRQYLQFMSQGDTEIVYVDKDELQRTNLTKKIKKKELIENINIDEIIEAVCINENITISNVTRKTRIQKIADIRKAIVLLSEDHCNASNKLLSQKLNLSSSMISKIRSGDSEGSAYVKEVIRRWEEVSK</sequence>
<name>A0A239LFP9_9FIRM</name>
<evidence type="ECO:0000313" key="3">
    <source>
        <dbReference type="Proteomes" id="UP000198304"/>
    </source>
</evidence>
<dbReference type="InterPro" id="IPR036515">
    <property type="entry name" value="Transposase_17_sf"/>
</dbReference>
<gene>
    <name evidence="2" type="ORF">SAMN05446037_10751</name>
</gene>
<dbReference type="SMART" id="SM01321">
    <property type="entry name" value="Y1_Tnp"/>
    <property type="match status" value="1"/>
</dbReference>
<dbReference type="OrthoDB" id="9788881at2"/>
<dbReference type="EMBL" id="FZOJ01000075">
    <property type="protein sequence ID" value="SNT28469.1"/>
    <property type="molecule type" value="Genomic_DNA"/>
</dbReference>
<protein>
    <submittedName>
        <fullName evidence="2">REP element-mobilizing transposase RayT</fullName>
    </submittedName>
</protein>
<dbReference type="SUPFAM" id="SSF48295">
    <property type="entry name" value="TrpR-like"/>
    <property type="match status" value="1"/>
</dbReference>
<dbReference type="Gene3D" id="3.30.70.1290">
    <property type="entry name" value="Transposase IS200-like"/>
    <property type="match status" value="1"/>
</dbReference>
<dbReference type="PANTHER" id="PTHR34322">
    <property type="entry name" value="TRANSPOSASE, Y1_TNP DOMAIN-CONTAINING"/>
    <property type="match status" value="1"/>
</dbReference>
<evidence type="ECO:0000313" key="2">
    <source>
        <dbReference type="EMBL" id="SNT28469.1"/>
    </source>
</evidence>
<dbReference type="SUPFAM" id="SSF143422">
    <property type="entry name" value="Transposase IS200-like"/>
    <property type="match status" value="1"/>
</dbReference>
<organism evidence="2 3">
    <name type="scientific">Anaerovirgula multivorans</name>
    <dbReference type="NCBI Taxonomy" id="312168"/>
    <lineage>
        <taxon>Bacteria</taxon>
        <taxon>Bacillati</taxon>
        <taxon>Bacillota</taxon>
        <taxon>Clostridia</taxon>
        <taxon>Peptostreptococcales</taxon>
        <taxon>Natronincolaceae</taxon>
        <taxon>Anaerovirgula</taxon>
    </lineage>
</organism>
<dbReference type="GO" id="GO:0043565">
    <property type="term" value="F:sequence-specific DNA binding"/>
    <property type="evidence" value="ECO:0007669"/>
    <property type="project" value="InterPro"/>
</dbReference>
<dbReference type="Proteomes" id="UP000198304">
    <property type="component" value="Unassembled WGS sequence"/>
</dbReference>
<reference evidence="2 3" key="1">
    <citation type="submission" date="2017-06" db="EMBL/GenBank/DDBJ databases">
        <authorList>
            <person name="Kim H.J."/>
            <person name="Triplett B.A."/>
        </authorList>
    </citation>
    <scope>NUCLEOTIDE SEQUENCE [LARGE SCALE GENOMIC DNA]</scope>
    <source>
        <strain evidence="2 3">SCA</strain>
    </source>
</reference>
<accession>A0A239LFP9</accession>
<feature type="domain" description="Transposase IS200-like" evidence="1">
    <location>
        <begin position="31"/>
        <end position="145"/>
    </location>
</feature>
<dbReference type="Gene3D" id="1.10.1750.10">
    <property type="match status" value="1"/>
</dbReference>
<dbReference type="GO" id="GO:0006313">
    <property type="term" value="P:DNA transposition"/>
    <property type="evidence" value="ECO:0007669"/>
    <property type="project" value="InterPro"/>
</dbReference>
<dbReference type="AlphaFoldDB" id="A0A239LFP9"/>
<evidence type="ECO:0000259" key="1">
    <source>
        <dbReference type="SMART" id="SM01321"/>
    </source>
</evidence>